<dbReference type="InterPro" id="IPR002645">
    <property type="entry name" value="STAS_dom"/>
</dbReference>
<dbReference type="EMBL" id="WIVX01000265">
    <property type="protein sequence ID" value="MQU35107.1"/>
    <property type="molecule type" value="Genomic_DNA"/>
</dbReference>
<dbReference type="Gene3D" id="3.30.750.24">
    <property type="entry name" value="STAS domain"/>
    <property type="match status" value="1"/>
</dbReference>
<dbReference type="Proteomes" id="UP000447574">
    <property type="component" value="Unassembled WGS sequence"/>
</dbReference>
<comment type="caution">
    <text evidence="3">The sequence shown here is derived from an EMBL/GenBank/DDBJ whole genome shotgun (WGS) entry which is preliminary data.</text>
</comment>
<protein>
    <submittedName>
        <fullName evidence="3">STAS domain-containing protein</fullName>
    </submittedName>
</protein>
<dbReference type="PANTHER" id="PTHR33495">
    <property type="entry name" value="ANTI-SIGMA FACTOR ANTAGONIST TM_1081-RELATED-RELATED"/>
    <property type="match status" value="1"/>
</dbReference>
<proteinExistence type="predicted"/>
<accession>A0A7X1YDE8</accession>
<feature type="domain" description="STAS" evidence="1">
    <location>
        <begin position="3"/>
        <end position="101"/>
    </location>
</feature>
<keyword evidence="5" id="KW-1185">Reference proteome</keyword>
<dbReference type="Pfam" id="PF01740">
    <property type="entry name" value="STAS"/>
    <property type="match status" value="1"/>
</dbReference>
<dbReference type="Proteomes" id="UP000470186">
    <property type="component" value="Unassembled WGS sequence"/>
</dbReference>
<dbReference type="PANTHER" id="PTHR33495:SF15">
    <property type="entry name" value="STAS DOMAIN-CONTAINING PROTEIN"/>
    <property type="match status" value="1"/>
</dbReference>
<dbReference type="EMBL" id="WIWF01000194">
    <property type="protein sequence ID" value="MQT77826.1"/>
    <property type="molecule type" value="Genomic_DNA"/>
</dbReference>
<dbReference type="InterPro" id="IPR036513">
    <property type="entry name" value="STAS_dom_sf"/>
</dbReference>
<organism evidence="3 5">
    <name type="scientific">Pseudomonas helleri</name>
    <dbReference type="NCBI Taxonomy" id="1608996"/>
    <lineage>
        <taxon>Bacteria</taxon>
        <taxon>Pseudomonadati</taxon>
        <taxon>Pseudomonadota</taxon>
        <taxon>Gammaproteobacteria</taxon>
        <taxon>Pseudomonadales</taxon>
        <taxon>Pseudomonadaceae</taxon>
        <taxon>Pseudomonas</taxon>
    </lineage>
</organism>
<dbReference type="PROSITE" id="PS50801">
    <property type="entry name" value="STAS"/>
    <property type="match status" value="1"/>
</dbReference>
<evidence type="ECO:0000313" key="4">
    <source>
        <dbReference type="Proteomes" id="UP000447574"/>
    </source>
</evidence>
<sequence length="101" mass="11165">MAVTSHVSAEGNQLTIAIKGRFDFAKHQEFRAAYEKNDPKPESVVVDLKEATYIDSSALGMLLLLRDHVGGDDAQIQVVNSSNDVRKTLAISNFDKLFDIK</sequence>
<dbReference type="RefSeq" id="WP_048386050.1">
    <property type="nucleotide sequence ID" value="NZ_JBQDLT010000058.1"/>
</dbReference>
<dbReference type="GO" id="GO:0043856">
    <property type="term" value="F:anti-sigma factor antagonist activity"/>
    <property type="evidence" value="ECO:0007669"/>
    <property type="project" value="TreeGrafter"/>
</dbReference>
<dbReference type="SUPFAM" id="SSF52091">
    <property type="entry name" value="SpoIIaa-like"/>
    <property type="match status" value="1"/>
</dbReference>
<reference evidence="4 5" key="1">
    <citation type="submission" date="2019-10" db="EMBL/GenBank/DDBJ databases">
        <title>Evaluation of single-gene subtyping targets for Pseudomonas.</title>
        <authorList>
            <person name="Reichler S.J."/>
            <person name="Orsi R.H."/>
            <person name="Wiedmann M."/>
            <person name="Martin N.H."/>
            <person name="Murphy S.I."/>
        </authorList>
    </citation>
    <scope>NUCLEOTIDE SEQUENCE [LARGE SCALE GENOMIC DNA]</scope>
    <source>
        <strain evidence="3 5">FSL R10-2107</strain>
        <strain evidence="2 4">FSL R10-2932</strain>
    </source>
</reference>
<evidence type="ECO:0000313" key="3">
    <source>
        <dbReference type="EMBL" id="MQU35107.1"/>
    </source>
</evidence>
<evidence type="ECO:0000313" key="5">
    <source>
        <dbReference type="Proteomes" id="UP000470186"/>
    </source>
</evidence>
<gene>
    <name evidence="3" type="ORF">GHO30_27735</name>
    <name evidence="2" type="ORF">GHO37_26635</name>
</gene>
<dbReference type="AlphaFoldDB" id="A0A7X1YDE8"/>
<evidence type="ECO:0000313" key="2">
    <source>
        <dbReference type="EMBL" id="MQT77826.1"/>
    </source>
</evidence>
<name>A0A7X1YDE8_9PSED</name>
<dbReference type="CDD" id="cd07043">
    <property type="entry name" value="STAS_anti-anti-sigma_factors"/>
    <property type="match status" value="1"/>
</dbReference>
<evidence type="ECO:0000259" key="1">
    <source>
        <dbReference type="PROSITE" id="PS50801"/>
    </source>
</evidence>